<accession>A0A1L0AT75</accession>
<dbReference type="GO" id="GO:0006310">
    <property type="term" value="P:DNA recombination"/>
    <property type="evidence" value="ECO:0007669"/>
    <property type="project" value="UniProtKB-KW"/>
</dbReference>
<dbReference type="AlphaFoldDB" id="A0A1L0AT75"/>
<keyword evidence="1" id="KW-0233">DNA recombination</keyword>
<proteinExistence type="predicted"/>
<dbReference type="InterPro" id="IPR002104">
    <property type="entry name" value="Integrase_catalytic"/>
</dbReference>
<dbReference type="PROSITE" id="PS51898">
    <property type="entry name" value="TYR_RECOMBINASE"/>
    <property type="match status" value="1"/>
</dbReference>
<feature type="domain" description="Tyr recombinase" evidence="2">
    <location>
        <begin position="20"/>
        <end position="215"/>
    </location>
</feature>
<reference evidence="3 4" key="1">
    <citation type="submission" date="2016-11" db="EMBL/GenBank/DDBJ databases">
        <authorList>
            <person name="Jaros S."/>
            <person name="Januszkiewicz K."/>
            <person name="Wedrychowicz H."/>
        </authorList>
    </citation>
    <scope>NUCLEOTIDE SEQUENCE [LARGE SCALE GENOMIC DNA]</scope>
    <source>
        <strain evidence="3">NVI 5450</strain>
    </source>
</reference>
<dbReference type="Gene3D" id="1.10.443.10">
    <property type="entry name" value="Intergrase catalytic core"/>
    <property type="match status" value="1"/>
</dbReference>
<organism evidence="3 4">
    <name type="scientific">Moritella viscosa</name>
    <dbReference type="NCBI Taxonomy" id="80854"/>
    <lineage>
        <taxon>Bacteria</taxon>
        <taxon>Pseudomonadati</taxon>
        <taxon>Pseudomonadota</taxon>
        <taxon>Gammaproteobacteria</taxon>
        <taxon>Alteromonadales</taxon>
        <taxon>Moritellaceae</taxon>
        <taxon>Moritella</taxon>
    </lineage>
</organism>
<dbReference type="EMBL" id="FPLD01000172">
    <property type="protein sequence ID" value="SGZ20642.1"/>
    <property type="molecule type" value="Genomic_DNA"/>
</dbReference>
<gene>
    <name evidence="3" type="ORF">NVI5450_4901</name>
</gene>
<dbReference type="InterPro" id="IPR011010">
    <property type="entry name" value="DNA_brk_join_enz"/>
</dbReference>
<dbReference type="Proteomes" id="UP000183794">
    <property type="component" value="Unassembled WGS sequence"/>
</dbReference>
<evidence type="ECO:0000259" key="2">
    <source>
        <dbReference type="PROSITE" id="PS51898"/>
    </source>
</evidence>
<feature type="non-terminal residue" evidence="3">
    <location>
        <position position="215"/>
    </location>
</feature>
<dbReference type="GO" id="GO:0015074">
    <property type="term" value="P:DNA integration"/>
    <property type="evidence" value="ECO:0007669"/>
    <property type="project" value="InterPro"/>
</dbReference>
<name>A0A1L0AT75_9GAMM</name>
<dbReference type="RefSeq" id="WP_075518683.1">
    <property type="nucleotide sequence ID" value="NZ_FPLD01000172.1"/>
</dbReference>
<protein>
    <submittedName>
        <fullName evidence="3">Tyrosine recombinase xerC 2</fullName>
    </submittedName>
</protein>
<dbReference type="GO" id="GO:0003677">
    <property type="term" value="F:DNA binding"/>
    <property type="evidence" value="ECO:0007669"/>
    <property type="project" value="InterPro"/>
</dbReference>
<dbReference type="InterPro" id="IPR013762">
    <property type="entry name" value="Integrase-like_cat_sf"/>
</dbReference>
<evidence type="ECO:0000313" key="4">
    <source>
        <dbReference type="Proteomes" id="UP000183794"/>
    </source>
</evidence>
<sequence>MSEELEFKWVWKVPDLRTVKQPETISPDDFIDLVERIDNENVDPLIAMRNQAALWMTYGSCFRAVEVSQWKVKEALYPDGSLVHLTRLRADATKGKYPALAPIVINEQRDYVNQWLDCRVKHRIMLGENKGEYRGLDPESHVFLSFHHGRWKHFSLTRKISKGNEYFVATAVQNLLTKLYKDYGYSKSSSHTGRHSMARLAQKLLKRKDLNTDVT</sequence>
<dbReference type="SUPFAM" id="SSF56349">
    <property type="entry name" value="DNA breaking-rejoining enzymes"/>
    <property type="match status" value="1"/>
</dbReference>
<evidence type="ECO:0000256" key="1">
    <source>
        <dbReference type="ARBA" id="ARBA00023172"/>
    </source>
</evidence>
<evidence type="ECO:0000313" key="3">
    <source>
        <dbReference type="EMBL" id="SGZ20642.1"/>
    </source>
</evidence>